<organism evidence="6 7">
    <name type="scientific">Bordetella genomosp. 10</name>
    <dbReference type="NCBI Taxonomy" id="1416804"/>
    <lineage>
        <taxon>Bacteria</taxon>
        <taxon>Pseudomonadati</taxon>
        <taxon>Pseudomonadota</taxon>
        <taxon>Betaproteobacteria</taxon>
        <taxon>Burkholderiales</taxon>
        <taxon>Alcaligenaceae</taxon>
        <taxon>Bordetella</taxon>
    </lineage>
</organism>
<dbReference type="PANTHER" id="PTHR30346">
    <property type="entry name" value="TRANSCRIPTIONAL DUAL REGULATOR HCAR-RELATED"/>
    <property type="match status" value="1"/>
</dbReference>
<dbReference type="PROSITE" id="PS50931">
    <property type="entry name" value="HTH_LYSR"/>
    <property type="match status" value="1"/>
</dbReference>
<feature type="domain" description="HTH lysR-type" evidence="5">
    <location>
        <begin position="1"/>
        <end position="58"/>
    </location>
</feature>
<dbReference type="Gene3D" id="3.40.190.10">
    <property type="entry name" value="Periplasmic binding protein-like II"/>
    <property type="match status" value="2"/>
</dbReference>
<dbReference type="AlphaFoldDB" id="A0A261SLY1"/>
<dbReference type="OrthoDB" id="9157176at2"/>
<comment type="caution">
    <text evidence="6">The sequence shown here is derived from an EMBL/GenBank/DDBJ whole genome shotgun (WGS) entry which is preliminary data.</text>
</comment>
<dbReference type="FunFam" id="1.10.10.10:FF:000001">
    <property type="entry name" value="LysR family transcriptional regulator"/>
    <property type="match status" value="1"/>
</dbReference>
<dbReference type="Pfam" id="PF00126">
    <property type="entry name" value="HTH_1"/>
    <property type="match status" value="1"/>
</dbReference>
<keyword evidence="3" id="KW-0238">DNA-binding</keyword>
<sequence>MELRQLECFVAVAEELHFGRAAARLRMTQPPLSRQVQMLERSLGVSLFERSSRVVALTAAGRSFLRDARHLLEFSTRAALQAQRTATGATGHVTLGFTAVAAYRLMPAIVTQARRELPDVDIQLREMVSIDLGRHLVAGELDLVLVRHLPRPEGLGHRLLEREPLVLAAPRGWPLARLRSVPLQALDGQPFIAYSPNEGKYFHERIAAALAQAGVRPDVVQHASQTHTLLALVRAGLGMGIVPASARELRLDGLHFTAIEDCALKADMYLAWRTPQDNPAVLALLDCVGRMPAAAQPLPVS</sequence>
<dbReference type="EMBL" id="NEVM01000001">
    <property type="protein sequence ID" value="OZI37962.1"/>
    <property type="molecule type" value="Genomic_DNA"/>
</dbReference>
<dbReference type="Pfam" id="PF03466">
    <property type="entry name" value="LysR_substrate"/>
    <property type="match status" value="1"/>
</dbReference>
<dbReference type="InterPro" id="IPR000847">
    <property type="entry name" value="LysR_HTH_N"/>
</dbReference>
<evidence type="ECO:0000256" key="4">
    <source>
        <dbReference type="ARBA" id="ARBA00023163"/>
    </source>
</evidence>
<dbReference type="Gene3D" id="1.10.10.10">
    <property type="entry name" value="Winged helix-like DNA-binding domain superfamily/Winged helix DNA-binding domain"/>
    <property type="match status" value="1"/>
</dbReference>
<reference evidence="7" key="1">
    <citation type="submission" date="2017-05" db="EMBL/GenBank/DDBJ databases">
        <title>Complete and WGS of Bordetella genogroups.</title>
        <authorList>
            <person name="Spilker T."/>
            <person name="Lipuma J."/>
        </authorList>
    </citation>
    <scope>NUCLEOTIDE SEQUENCE [LARGE SCALE GENOMIC DNA]</scope>
    <source>
        <strain evidence="7">AU16122</strain>
    </source>
</reference>
<protein>
    <submittedName>
        <fullName evidence="6">LysR family transcriptional regulator</fullName>
    </submittedName>
</protein>
<dbReference type="Proteomes" id="UP000216020">
    <property type="component" value="Unassembled WGS sequence"/>
</dbReference>
<evidence type="ECO:0000256" key="2">
    <source>
        <dbReference type="ARBA" id="ARBA00023015"/>
    </source>
</evidence>
<dbReference type="GO" id="GO:0032993">
    <property type="term" value="C:protein-DNA complex"/>
    <property type="evidence" value="ECO:0007669"/>
    <property type="project" value="TreeGrafter"/>
</dbReference>
<dbReference type="GO" id="GO:0003677">
    <property type="term" value="F:DNA binding"/>
    <property type="evidence" value="ECO:0007669"/>
    <property type="project" value="UniProtKB-KW"/>
</dbReference>
<evidence type="ECO:0000256" key="3">
    <source>
        <dbReference type="ARBA" id="ARBA00023125"/>
    </source>
</evidence>
<dbReference type="RefSeq" id="WP_094852064.1">
    <property type="nucleotide sequence ID" value="NZ_NEVM01000001.1"/>
</dbReference>
<evidence type="ECO:0000313" key="6">
    <source>
        <dbReference type="EMBL" id="OZI37962.1"/>
    </source>
</evidence>
<dbReference type="PANTHER" id="PTHR30346:SF0">
    <property type="entry name" value="HCA OPERON TRANSCRIPTIONAL ACTIVATOR HCAR"/>
    <property type="match status" value="1"/>
</dbReference>
<dbReference type="InterPro" id="IPR036390">
    <property type="entry name" value="WH_DNA-bd_sf"/>
</dbReference>
<evidence type="ECO:0000313" key="7">
    <source>
        <dbReference type="Proteomes" id="UP000216020"/>
    </source>
</evidence>
<dbReference type="GO" id="GO:0003700">
    <property type="term" value="F:DNA-binding transcription factor activity"/>
    <property type="evidence" value="ECO:0007669"/>
    <property type="project" value="InterPro"/>
</dbReference>
<comment type="similarity">
    <text evidence="1">Belongs to the LysR transcriptional regulatory family.</text>
</comment>
<evidence type="ECO:0000259" key="5">
    <source>
        <dbReference type="PROSITE" id="PS50931"/>
    </source>
</evidence>
<dbReference type="PRINTS" id="PR00039">
    <property type="entry name" value="HTHLYSR"/>
</dbReference>
<dbReference type="SUPFAM" id="SSF46785">
    <property type="entry name" value="Winged helix' DNA-binding domain"/>
    <property type="match status" value="1"/>
</dbReference>
<keyword evidence="7" id="KW-1185">Reference proteome</keyword>
<keyword evidence="2" id="KW-0805">Transcription regulation</keyword>
<keyword evidence="4" id="KW-0804">Transcription</keyword>
<evidence type="ECO:0000256" key="1">
    <source>
        <dbReference type="ARBA" id="ARBA00009437"/>
    </source>
</evidence>
<dbReference type="InterPro" id="IPR036388">
    <property type="entry name" value="WH-like_DNA-bd_sf"/>
</dbReference>
<proteinExistence type="inferred from homology"/>
<gene>
    <name evidence="6" type="ORF">CAL29_06260</name>
</gene>
<accession>A0A261SLY1</accession>
<dbReference type="InterPro" id="IPR005119">
    <property type="entry name" value="LysR_subst-bd"/>
</dbReference>
<name>A0A261SLY1_9BORD</name>
<dbReference type="SUPFAM" id="SSF53850">
    <property type="entry name" value="Periplasmic binding protein-like II"/>
    <property type="match status" value="1"/>
</dbReference>